<sequence>MKNQEIEPIYNERVNATLKGLLEGKTRETLAEEFGLGGWKSLDIYMRRKGFAWEGSNSTYIPALNKADKILEELNSSAPLKAEMIIKRFEEMGDDSDPRAIAKEFGFKDHRELGEYMQSKQLFWDSEKKNYGVMFGDTVNETLAEMAISKDKTIQQEVTKRNTSISGDSEESMELAPYLPLLELLLQNKDRLLTLLMPESDGTVPKYAVPGTTKTQSLYMSELLVRLMKEFCDSRNLKQRDVVETALIEYFKRYGYQREVDKLLQKR</sequence>
<gene>
    <name evidence="1" type="ORF">GH811_06590</name>
</gene>
<dbReference type="EMBL" id="WJBE01000004">
    <property type="protein sequence ID" value="MBC3899278.1"/>
    <property type="molecule type" value="Genomic_DNA"/>
</dbReference>
<evidence type="ECO:0000313" key="2">
    <source>
        <dbReference type="Proteomes" id="UP000622405"/>
    </source>
</evidence>
<proteinExistence type="predicted"/>
<accession>A0ABR6YVV6</accession>
<evidence type="ECO:0000313" key="1">
    <source>
        <dbReference type="EMBL" id="MBC3899278.1"/>
    </source>
</evidence>
<comment type="caution">
    <text evidence="1">The sequence shown here is derived from an EMBL/GenBank/DDBJ whole genome shotgun (WGS) entry which is preliminary data.</text>
</comment>
<keyword evidence="2" id="KW-1185">Reference proteome</keyword>
<dbReference type="Proteomes" id="UP000622405">
    <property type="component" value="Unassembled WGS sequence"/>
</dbReference>
<name>A0ABR6YVV6_9FIRM</name>
<organism evidence="1 2">
    <name type="scientific">Acetobacterium malicum</name>
    <dbReference type="NCBI Taxonomy" id="52692"/>
    <lineage>
        <taxon>Bacteria</taxon>
        <taxon>Bacillati</taxon>
        <taxon>Bacillota</taxon>
        <taxon>Clostridia</taxon>
        <taxon>Eubacteriales</taxon>
        <taxon>Eubacteriaceae</taxon>
        <taxon>Acetobacterium</taxon>
    </lineage>
</organism>
<protein>
    <submittedName>
        <fullName evidence="1">Uncharacterized protein</fullName>
    </submittedName>
</protein>
<reference evidence="1 2" key="1">
    <citation type="journal article" date="2020" name="mSystems">
        <title>Defining Genomic and Predicted Metabolic Features of the Acetobacterium Genus.</title>
        <authorList>
            <person name="Ross D.E."/>
            <person name="Marshall C.W."/>
            <person name="Gulliver D."/>
            <person name="May H.D."/>
            <person name="Norman R.S."/>
        </authorList>
    </citation>
    <scope>NUCLEOTIDE SEQUENCE [LARGE SCALE GENOMIC DNA]</scope>
    <source>
        <strain evidence="1 2">DSM 4132</strain>
    </source>
</reference>
<dbReference type="RefSeq" id="WP_186893774.1">
    <property type="nucleotide sequence ID" value="NZ_WJBE01000004.1"/>
</dbReference>